<gene>
    <name evidence="1" type="ORF">Q8W34_21640</name>
</gene>
<organism evidence="1 2">
    <name type="scientific">Pseudoalteromonas marina</name>
    <dbReference type="NCBI Taxonomy" id="267375"/>
    <lineage>
        <taxon>Bacteria</taxon>
        <taxon>Pseudomonadati</taxon>
        <taxon>Pseudomonadota</taxon>
        <taxon>Gammaproteobacteria</taxon>
        <taxon>Alteromonadales</taxon>
        <taxon>Pseudoalteromonadaceae</taxon>
        <taxon>Pseudoalteromonas</taxon>
    </lineage>
</organism>
<dbReference type="EMBL" id="JAUYVT010000245">
    <property type="protein sequence ID" value="MDP2567210.1"/>
    <property type="molecule type" value="Genomic_DNA"/>
</dbReference>
<feature type="non-terminal residue" evidence="1">
    <location>
        <position position="1"/>
    </location>
</feature>
<evidence type="ECO:0000313" key="1">
    <source>
        <dbReference type="EMBL" id="MDP2567210.1"/>
    </source>
</evidence>
<proteinExistence type="predicted"/>
<keyword evidence="2" id="KW-1185">Reference proteome</keyword>
<reference evidence="1" key="1">
    <citation type="submission" date="2023-07" db="EMBL/GenBank/DDBJ databases">
        <title>Genome content predicts the carbon catabolic preferences of heterotrophic bacteria.</title>
        <authorList>
            <person name="Gralka M."/>
        </authorList>
    </citation>
    <scope>NUCLEOTIDE SEQUENCE</scope>
    <source>
        <strain evidence="1">4G09</strain>
    </source>
</reference>
<protein>
    <submittedName>
        <fullName evidence="1">Uncharacterized protein</fullName>
    </submittedName>
</protein>
<dbReference type="Proteomes" id="UP001177212">
    <property type="component" value="Unassembled WGS sequence"/>
</dbReference>
<name>A0ABT9FK91_9GAMM</name>
<sequence length="78" mass="8075">LIVVTLTVEDGNLFLTATVVEFSSTCAIAGVSVIDDSVKSSNGIAKATYRATGCNIDDDVTMTVETGGQNFTESTVIP</sequence>
<dbReference type="RefSeq" id="WP_305473544.1">
    <property type="nucleotide sequence ID" value="NZ_JAUYVT010000245.1"/>
</dbReference>
<evidence type="ECO:0000313" key="2">
    <source>
        <dbReference type="Proteomes" id="UP001177212"/>
    </source>
</evidence>
<feature type="non-terminal residue" evidence="1">
    <location>
        <position position="78"/>
    </location>
</feature>
<comment type="caution">
    <text evidence="1">The sequence shown here is derived from an EMBL/GenBank/DDBJ whole genome shotgun (WGS) entry which is preliminary data.</text>
</comment>
<accession>A0ABT9FK91</accession>